<feature type="coiled-coil region" evidence="1">
    <location>
        <begin position="60"/>
        <end position="87"/>
    </location>
</feature>
<evidence type="ECO:0000256" key="1">
    <source>
        <dbReference type="SAM" id="Coils"/>
    </source>
</evidence>
<protein>
    <submittedName>
        <fullName evidence="3">Uncharacterized protein</fullName>
    </submittedName>
</protein>
<comment type="caution">
    <text evidence="3">The sequence shown here is derived from an EMBL/GenBank/DDBJ whole genome shotgun (WGS) entry which is preliminary data.</text>
</comment>
<evidence type="ECO:0000256" key="2">
    <source>
        <dbReference type="SAM" id="MobiDB-lite"/>
    </source>
</evidence>
<gene>
    <name evidence="3" type="ORF">NDU88_002579</name>
</gene>
<proteinExistence type="predicted"/>
<feature type="region of interest" description="Disordered" evidence="2">
    <location>
        <begin position="1"/>
        <end position="40"/>
    </location>
</feature>
<dbReference type="Proteomes" id="UP001066276">
    <property type="component" value="Chromosome 9"/>
</dbReference>
<sequence length="88" mass="9402">MAAPQPTADKRATTAPLQPAAGVYHGPHPAGGYGSQPTTGRHGLLIIELTDETKSIRSVIVGFQDRVEGLEQRLGAVEDRLNTIIDRD</sequence>
<keyword evidence="4" id="KW-1185">Reference proteome</keyword>
<name>A0AAV7MN33_PLEWA</name>
<dbReference type="AlphaFoldDB" id="A0AAV7MN33"/>
<evidence type="ECO:0000313" key="4">
    <source>
        <dbReference type="Proteomes" id="UP001066276"/>
    </source>
</evidence>
<evidence type="ECO:0000313" key="3">
    <source>
        <dbReference type="EMBL" id="KAJ1105171.1"/>
    </source>
</evidence>
<reference evidence="3" key="1">
    <citation type="journal article" date="2022" name="bioRxiv">
        <title>Sequencing and chromosome-scale assembly of the giantPleurodeles waltlgenome.</title>
        <authorList>
            <person name="Brown T."/>
            <person name="Elewa A."/>
            <person name="Iarovenko S."/>
            <person name="Subramanian E."/>
            <person name="Araus A.J."/>
            <person name="Petzold A."/>
            <person name="Susuki M."/>
            <person name="Suzuki K.-i.T."/>
            <person name="Hayashi T."/>
            <person name="Toyoda A."/>
            <person name="Oliveira C."/>
            <person name="Osipova E."/>
            <person name="Leigh N.D."/>
            <person name="Simon A."/>
            <person name="Yun M.H."/>
        </authorList>
    </citation>
    <scope>NUCLEOTIDE SEQUENCE</scope>
    <source>
        <strain evidence="3">20211129_DDA</strain>
        <tissue evidence="3">Liver</tissue>
    </source>
</reference>
<keyword evidence="1" id="KW-0175">Coiled coil</keyword>
<dbReference type="EMBL" id="JANPWB010000013">
    <property type="protein sequence ID" value="KAJ1105171.1"/>
    <property type="molecule type" value="Genomic_DNA"/>
</dbReference>
<accession>A0AAV7MN33</accession>
<organism evidence="3 4">
    <name type="scientific">Pleurodeles waltl</name>
    <name type="common">Iberian ribbed newt</name>
    <dbReference type="NCBI Taxonomy" id="8319"/>
    <lineage>
        <taxon>Eukaryota</taxon>
        <taxon>Metazoa</taxon>
        <taxon>Chordata</taxon>
        <taxon>Craniata</taxon>
        <taxon>Vertebrata</taxon>
        <taxon>Euteleostomi</taxon>
        <taxon>Amphibia</taxon>
        <taxon>Batrachia</taxon>
        <taxon>Caudata</taxon>
        <taxon>Salamandroidea</taxon>
        <taxon>Salamandridae</taxon>
        <taxon>Pleurodelinae</taxon>
        <taxon>Pleurodeles</taxon>
    </lineage>
</organism>